<dbReference type="InterPro" id="IPR023398">
    <property type="entry name" value="TIF_eIF4e-like"/>
</dbReference>
<proteinExistence type="inferred from homology"/>
<dbReference type="Proteomes" id="UP000054870">
    <property type="component" value="Unassembled WGS sequence"/>
</dbReference>
<dbReference type="InterPro" id="IPR015034">
    <property type="entry name" value="Bles03"/>
</dbReference>
<dbReference type="Pfam" id="PF08939">
    <property type="entry name" value="Bles03"/>
    <property type="match status" value="1"/>
</dbReference>
<evidence type="ECO:0008006" key="4">
    <source>
        <dbReference type="Google" id="ProtNLM"/>
    </source>
</evidence>
<organism evidence="2 3">
    <name type="scientific">Caballeronia catudaia</name>
    <dbReference type="NCBI Taxonomy" id="1777136"/>
    <lineage>
        <taxon>Bacteria</taxon>
        <taxon>Pseudomonadati</taxon>
        <taxon>Pseudomonadota</taxon>
        <taxon>Betaproteobacteria</taxon>
        <taxon>Burkholderiales</taxon>
        <taxon>Burkholderiaceae</taxon>
        <taxon>Caballeronia</taxon>
    </lineage>
</organism>
<dbReference type="AlphaFoldDB" id="A0A158BR24"/>
<dbReference type="PANTHER" id="PTHR31977">
    <property type="entry name" value="UPF0696 PROTEIN C11ORF68"/>
    <property type="match status" value="1"/>
</dbReference>
<dbReference type="SUPFAM" id="SSF55418">
    <property type="entry name" value="eIF4e-like"/>
    <property type="match status" value="1"/>
</dbReference>
<evidence type="ECO:0000313" key="3">
    <source>
        <dbReference type="Proteomes" id="UP000054870"/>
    </source>
</evidence>
<gene>
    <name evidence="2" type="ORF">AWB75_03902</name>
</gene>
<reference evidence="2" key="1">
    <citation type="submission" date="2016-01" db="EMBL/GenBank/DDBJ databases">
        <authorList>
            <person name="Peeters C."/>
        </authorList>
    </citation>
    <scope>NUCLEOTIDE SEQUENCE [LARGE SCALE GENOMIC DNA]</scope>
    <source>
        <strain evidence="2">LMG 29318</strain>
    </source>
</reference>
<dbReference type="EMBL" id="FCOF02000017">
    <property type="protein sequence ID" value="SAK72558.1"/>
    <property type="molecule type" value="Genomic_DNA"/>
</dbReference>
<accession>A0A158BR24</accession>
<comment type="caution">
    <text evidence="2">The sequence shown here is derived from an EMBL/GenBank/DDBJ whole genome shotgun (WGS) entry which is preliminary data.</text>
</comment>
<comment type="similarity">
    <text evidence="1">Belongs to the UPF0696 family.</text>
</comment>
<dbReference type="PANTHER" id="PTHR31977:SF1">
    <property type="entry name" value="UPF0696 PROTEIN C11ORF68"/>
    <property type="match status" value="1"/>
</dbReference>
<dbReference type="RefSeq" id="WP_061125720.1">
    <property type="nucleotide sequence ID" value="NZ_FCOF02000017.1"/>
</dbReference>
<keyword evidence="3" id="KW-1185">Reference proteome</keyword>
<protein>
    <recommendedName>
        <fullName evidence="4">DUF1917 domain-containing protein</fullName>
    </recommendedName>
</protein>
<dbReference type="OrthoDB" id="8549808at2"/>
<sequence>MKEGISVEERLFRKSDKPSEDLSCNWHYKKSADYSDFVSTDLSGKWCIFASPTEVDGTWSKISGAIENNQLMCAKVSTALRSIGHNGHVICVYTHDWADRSDIMRARDVLRSLGFVKELGYKRDIDTRNRIYGAGEWYLRA</sequence>
<evidence type="ECO:0000256" key="1">
    <source>
        <dbReference type="ARBA" id="ARBA00010568"/>
    </source>
</evidence>
<name>A0A158BR24_9BURK</name>
<dbReference type="Gene3D" id="3.30.760.10">
    <property type="entry name" value="RNA Cap, Translation Initiation Factor Eif4e"/>
    <property type="match status" value="1"/>
</dbReference>
<evidence type="ECO:0000313" key="2">
    <source>
        <dbReference type="EMBL" id="SAK72558.1"/>
    </source>
</evidence>